<sequence length="278" mass="30763">MHSRCMAVIEAKVQWGKQVGECLKRTVEMTKGPIVIAGGGLVGLSVAYNLAKRGAKDVFLFERHCIGAHHSTRVSTGMINNPNFYADRSLQSIVRKSHELYTELDEHGTLGFNRCGRVYLASSDHTAVQARRLFSRLGAEPANSAAELIDCPSEMLSRWPMLATEDVKLALFSPLDATVDVQSLCRLLTDRCRELGVHIHENVGVKRVLLNERRTTYAVDTDEGFIETGAFVNAAGIWANLVEVPELPDHQLEHHLSAALRRTNSPSENFLATGLTRM</sequence>
<reference evidence="3" key="2">
    <citation type="submission" date="2016-06" db="UniProtKB">
        <authorList>
            <consortium name="WormBaseParasite"/>
        </authorList>
    </citation>
    <scope>IDENTIFICATION</scope>
</reference>
<organism evidence="2 3">
    <name type="scientific">Globodera pallida</name>
    <name type="common">Potato cyst nematode worm</name>
    <name type="synonym">Heterodera pallida</name>
    <dbReference type="NCBI Taxonomy" id="36090"/>
    <lineage>
        <taxon>Eukaryota</taxon>
        <taxon>Metazoa</taxon>
        <taxon>Ecdysozoa</taxon>
        <taxon>Nematoda</taxon>
        <taxon>Chromadorea</taxon>
        <taxon>Rhabditida</taxon>
        <taxon>Tylenchina</taxon>
        <taxon>Tylenchomorpha</taxon>
        <taxon>Tylenchoidea</taxon>
        <taxon>Heteroderidae</taxon>
        <taxon>Heteroderinae</taxon>
        <taxon>Globodera</taxon>
    </lineage>
</organism>
<dbReference type="PANTHER" id="PTHR13847">
    <property type="entry name" value="SARCOSINE DEHYDROGENASE-RELATED"/>
    <property type="match status" value="1"/>
</dbReference>
<protein>
    <submittedName>
        <fullName evidence="3">DAO domain-containing protein</fullName>
    </submittedName>
</protein>
<dbReference type="InterPro" id="IPR036188">
    <property type="entry name" value="FAD/NAD-bd_sf"/>
</dbReference>
<dbReference type="InterPro" id="IPR006076">
    <property type="entry name" value="FAD-dep_OxRdtase"/>
</dbReference>
<dbReference type="SUPFAM" id="SSF51905">
    <property type="entry name" value="FAD/NAD(P)-binding domain"/>
    <property type="match status" value="1"/>
</dbReference>
<proteinExistence type="predicted"/>
<dbReference type="Gene3D" id="3.50.50.60">
    <property type="entry name" value="FAD/NAD(P)-binding domain"/>
    <property type="match status" value="2"/>
</dbReference>
<dbReference type="Pfam" id="PF01266">
    <property type="entry name" value="DAO"/>
    <property type="match status" value="1"/>
</dbReference>
<reference evidence="2" key="1">
    <citation type="submission" date="2014-05" db="EMBL/GenBank/DDBJ databases">
        <title>The genome and life-stage specific transcriptomes of Globodera pallida elucidate key aspects of plant parasitism by a cyst nematode.</title>
        <authorList>
            <person name="Cotton J.A."/>
            <person name="Lilley C.J."/>
            <person name="Jones L.M."/>
            <person name="Kikuchi T."/>
            <person name="Reid A.J."/>
            <person name="Thorpe P."/>
            <person name="Tsai I.J."/>
            <person name="Beasley H."/>
            <person name="Blok V."/>
            <person name="Cock P.J.A."/>
            <person name="Van den Akker S.E."/>
            <person name="Holroyd N."/>
            <person name="Hunt M."/>
            <person name="Mantelin S."/>
            <person name="Naghra H."/>
            <person name="Pain A."/>
            <person name="Palomares-Rius J.E."/>
            <person name="Zarowiecki M."/>
            <person name="Berriman M."/>
            <person name="Jones J.T."/>
            <person name="Urwin P.E."/>
        </authorList>
    </citation>
    <scope>NUCLEOTIDE SEQUENCE [LARGE SCALE GENOMIC DNA]</scope>
    <source>
        <strain evidence="2">Lindley</strain>
    </source>
</reference>
<evidence type="ECO:0000259" key="1">
    <source>
        <dbReference type="Pfam" id="PF01266"/>
    </source>
</evidence>
<keyword evidence="2" id="KW-1185">Reference proteome</keyword>
<dbReference type="WBParaSite" id="GPLIN_000711900">
    <property type="protein sequence ID" value="GPLIN_000711900"/>
    <property type="gene ID" value="GPLIN_000711900"/>
</dbReference>
<accession>A0A183C2M5</accession>
<dbReference type="PANTHER" id="PTHR13847:SF193">
    <property type="entry name" value="PYRUVATE DEHYDROGENASE PHOSPHATASE REGULATORY SUBUNIT, MITOCHONDRIAL"/>
    <property type="match status" value="1"/>
</dbReference>
<dbReference type="Proteomes" id="UP000050741">
    <property type="component" value="Unassembled WGS sequence"/>
</dbReference>
<dbReference type="GO" id="GO:0005759">
    <property type="term" value="C:mitochondrial matrix"/>
    <property type="evidence" value="ECO:0007669"/>
    <property type="project" value="TreeGrafter"/>
</dbReference>
<evidence type="ECO:0000313" key="3">
    <source>
        <dbReference type="WBParaSite" id="GPLIN_000711900"/>
    </source>
</evidence>
<feature type="domain" description="FAD dependent oxidoreductase" evidence="1">
    <location>
        <begin position="34"/>
        <end position="247"/>
    </location>
</feature>
<dbReference type="AlphaFoldDB" id="A0A183C2M5"/>
<name>A0A183C2M5_GLOPA</name>
<evidence type="ECO:0000313" key="2">
    <source>
        <dbReference type="Proteomes" id="UP000050741"/>
    </source>
</evidence>